<dbReference type="Proteomes" id="UP000201613">
    <property type="component" value="Unassembled WGS sequence"/>
</dbReference>
<reference evidence="1 2" key="1">
    <citation type="submission" date="2017-05" db="EMBL/GenBank/DDBJ databases">
        <authorList>
            <person name="Song R."/>
            <person name="Chenine A.L."/>
            <person name="Ruprecht R.M."/>
        </authorList>
    </citation>
    <scope>NUCLEOTIDE SEQUENCE [LARGE SCALE GENOMIC DNA]</scope>
    <source>
        <strain evidence="1 2">CECT 8899</strain>
    </source>
</reference>
<organism evidence="1 2">
    <name type="scientific">Flavimaricola marinus</name>
    <dbReference type="NCBI Taxonomy" id="1819565"/>
    <lineage>
        <taxon>Bacteria</taxon>
        <taxon>Pseudomonadati</taxon>
        <taxon>Pseudomonadota</taxon>
        <taxon>Alphaproteobacteria</taxon>
        <taxon>Rhodobacterales</taxon>
        <taxon>Paracoccaceae</taxon>
        <taxon>Flavimaricola</taxon>
    </lineage>
</organism>
<protein>
    <recommendedName>
        <fullName evidence="3">DegT/DnrJ/EryC1/StrS aminotransferase family protein</fullName>
    </recommendedName>
</protein>
<dbReference type="OrthoDB" id="8955051at2"/>
<dbReference type="SUPFAM" id="SSF53383">
    <property type="entry name" value="PLP-dependent transferases"/>
    <property type="match status" value="1"/>
</dbReference>
<proteinExistence type="predicted"/>
<dbReference type="RefSeq" id="WP_093991574.1">
    <property type="nucleotide sequence ID" value="NZ_FXZK01000002.1"/>
</dbReference>
<dbReference type="AlphaFoldDB" id="A0A238LCL3"/>
<dbReference type="EMBL" id="FXZK01000002">
    <property type="protein sequence ID" value="SMY07368.1"/>
    <property type="molecule type" value="Genomic_DNA"/>
</dbReference>
<evidence type="ECO:0000313" key="2">
    <source>
        <dbReference type="Proteomes" id="UP000201613"/>
    </source>
</evidence>
<dbReference type="Gene3D" id="3.40.640.10">
    <property type="entry name" value="Type I PLP-dependent aspartate aminotransferase-like (Major domain)"/>
    <property type="match status" value="1"/>
</dbReference>
<name>A0A238LCL3_9RHOB</name>
<accession>A0A238LCL3</accession>
<dbReference type="InterPro" id="IPR015421">
    <property type="entry name" value="PyrdxlP-dep_Trfase_major"/>
</dbReference>
<dbReference type="InterPro" id="IPR015422">
    <property type="entry name" value="PyrdxlP-dep_Trfase_small"/>
</dbReference>
<keyword evidence="2" id="KW-1185">Reference proteome</keyword>
<evidence type="ECO:0000313" key="1">
    <source>
        <dbReference type="EMBL" id="SMY07368.1"/>
    </source>
</evidence>
<sequence length="349" mass="37542">MTAPADAPDPIGGFLGLERPGAGDLNAFWGAADCPAWVNATSALAALVTELRPARVWLPGYICAELVEAVPAAARRYFPMTDALAPDIAALDGRVADGDLVLAVDMFGRAPGPDWRDFVAAHPGVTFVEDCAQALDTGEAPWGDWRLFSPRKLVGVPEGGILVPITARAIERARNIGPAPEQEDAHQQARQLRLAPMLARRDAPQTNARWHAMHQAAEASHRIGDAPMSPAARALLSRLEPAPMIAARKRNFAQLAEALPDFAVISQTEPAFAPSGFAVRVAPEVRSSVLAHLHAHRIFAAVHWREIPAPPEFTRDHQLAASLITLPCDHRYGPPEMARVAATFLDACR</sequence>
<evidence type="ECO:0008006" key="3">
    <source>
        <dbReference type="Google" id="ProtNLM"/>
    </source>
</evidence>
<dbReference type="InterPro" id="IPR015424">
    <property type="entry name" value="PyrdxlP-dep_Trfase"/>
</dbReference>
<gene>
    <name evidence="1" type="ORF">LOM8899_01503</name>
</gene>
<dbReference type="Gene3D" id="3.90.1150.10">
    <property type="entry name" value="Aspartate Aminotransferase, domain 1"/>
    <property type="match status" value="1"/>
</dbReference>